<feature type="domain" description="PASTA" evidence="8">
    <location>
        <begin position="651"/>
        <end position="708"/>
    </location>
</feature>
<dbReference type="Pfam" id="PF03793">
    <property type="entry name" value="PASTA"/>
    <property type="match status" value="1"/>
</dbReference>
<evidence type="ECO:0000256" key="7">
    <source>
        <dbReference type="SAM" id="Phobius"/>
    </source>
</evidence>
<dbReference type="EC" id="3.4.16.4" evidence="4"/>
<comment type="caution">
    <text evidence="9">The sequence shown here is derived from an EMBL/GenBank/DDBJ whole genome shotgun (WGS) entry which is preliminary data.</text>
</comment>
<name>A0ABW2EGE9_9BACI</name>
<evidence type="ECO:0000259" key="8">
    <source>
        <dbReference type="PROSITE" id="PS51178"/>
    </source>
</evidence>
<dbReference type="Pfam" id="PF03717">
    <property type="entry name" value="PBP_dimer"/>
    <property type="match status" value="1"/>
</dbReference>
<gene>
    <name evidence="9" type="ORF">ACFQIC_05445</name>
</gene>
<sequence length="710" mass="78684">MKSSNTHKGAAILILLFSIFFLIITGRFLYIQSTAEIEGVNLNKWAEEARTSSYSLDADRGNIYDKNGMLLAYDRPTYKIYAVVDPEYSQSEENPLHVTNPEETASVLAPLLNMNESELTDQMTDAQEEDQFQVEFGSNGRNLSKEKMEEIKELELSGINFEEQSKRYYPNGTFASHIIGFARTEDGHITGVAGIEKQMEEYLREEKGKISYERDKYGSKLLNPNEVLTEPENGENVHLSIDQKIQTFLEDAMATVDEEYNPEKIMAAVMNPKTGEVVALGNRPSYNPNNLGEVDNWYNDIIADSFEPGSTMKMFTWASAIEEGVYNGENKFKSGSYEVSGTTIRDHNRKGWGEITFNEGFERSSNVAASKIGYDILGPEKFRQYLSDFHLDQKSGIDLPGEGEGSILYNYPIEKVTATFGQGSTTTPLQLMTAATAIANDGKMMKPYTLSKVTSSENGEIIKEKEPEVISEPISADTATQMRELLGRVVSGEHGTGAPFELSDYSLGGKTGTAQIPKEGGGYLSGKGNHIYSFLGMAPVDDPELLMYVAVKQPDLDVTEVGSDPVSYILKSVMENSLHYLDVNPDQNNDYKVEKLSLEDYEGQSTEEVEKKLKKDFKQVSVVGEGGKVATTLPGSGTEVFSDQRVILITDEPTMPNITGWSLRDVQKLAEHFSLEVETMGDGYVINQNIVQGTKLKPGGYLVVELSPPE</sequence>
<dbReference type="SUPFAM" id="SSF56601">
    <property type="entry name" value="beta-lactamase/transpeptidase-like"/>
    <property type="match status" value="1"/>
</dbReference>
<organism evidence="9 10">
    <name type="scientific">Halobacillus seohaensis</name>
    <dbReference type="NCBI Taxonomy" id="447421"/>
    <lineage>
        <taxon>Bacteria</taxon>
        <taxon>Bacillati</taxon>
        <taxon>Bacillota</taxon>
        <taxon>Bacilli</taxon>
        <taxon>Bacillales</taxon>
        <taxon>Bacillaceae</taxon>
        <taxon>Halobacillus</taxon>
    </lineage>
</organism>
<dbReference type="InterPro" id="IPR005543">
    <property type="entry name" value="PASTA_dom"/>
</dbReference>
<feature type="transmembrane region" description="Helical" evidence="7">
    <location>
        <begin position="12"/>
        <end position="30"/>
    </location>
</feature>
<evidence type="ECO:0000256" key="1">
    <source>
        <dbReference type="ARBA" id="ARBA00004370"/>
    </source>
</evidence>
<comment type="catalytic activity">
    <reaction evidence="6">
        <text>Preferential cleavage: (Ac)2-L-Lys-D-Ala-|-D-Ala. Also transpeptidation of peptidyl-alanyl moieties that are N-acyl substituents of D-alanine.</text>
        <dbReference type="EC" id="3.4.16.4"/>
    </reaction>
</comment>
<accession>A0ABW2EGE9</accession>
<reference evidence="10" key="1">
    <citation type="journal article" date="2019" name="Int. J. Syst. Evol. Microbiol.">
        <title>The Global Catalogue of Microorganisms (GCM) 10K type strain sequencing project: providing services to taxonomists for standard genome sequencing and annotation.</title>
        <authorList>
            <consortium name="The Broad Institute Genomics Platform"/>
            <consortium name="The Broad Institute Genome Sequencing Center for Infectious Disease"/>
            <person name="Wu L."/>
            <person name="Ma J."/>
        </authorList>
    </citation>
    <scope>NUCLEOTIDE SEQUENCE [LARGE SCALE GENOMIC DNA]</scope>
    <source>
        <strain evidence="10">CGMCC 4.1621</strain>
    </source>
</reference>
<keyword evidence="7" id="KW-0812">Transmembrane</keyword>
<dbReference type="PANTHER" id="PTHR30627">
    <property type="entry name" value="PEPTIDOGLYCAN D,D-TRANSPEPTIDASE"/>
    <property type="match status" value="1"/>
</dbReference>
<dbReference type="PANTHER" id="PTHR30627:SF26">
    <property type="entry name" value="PENICILLIN-BINDING PROTEIN 2B"/>
    <property type="match status" value="1"/>
</dbReference>
<dbReference type="Gene3D" id="3.30.70.2110">
    <property type="match status" value="1"/>
</dbReference>
<comment type="pathway">
    <text evidence="2">Cell wall biogenesis; peptidoglycan biosynthesis.</text>
</comment>
<comment type="similarity">
    <text evidence="3">Belongs to the transpeptidase family.</text>
</comment>
<dbReference type="PROSITE" id="PS51178">
    <property type="entry name" value="PASTA"/>
    <property type="match status" value="1"/>
</dbReference>
<dbReference type="SMART" id="SM00740">
    <property type="entry name" value="PASTA"/>
    <property type="match status" value="2"/>
</dbReference>
<dbReference type="InterPro" id="IPR050515">
    <property type="entry name" value="Beta-lactam/transpept"/>
</dbReference>
<dbReference type="RefSeq" id="WP_204707907.1">
    <property type="nucleotide sequence ID" value="NZ_JBHSZV010000013.1"/>
</dbReference>
<evidence type="ECO:0000256" key="5">
    <source>
        <dbReference type="ARBA" id="ARBA00023136"/>
    </source>
</evidence>
<dbReference type="Pfam" id="PF00905">
    <property type="entry name" value="Transpeptidase"/>
    <property type="match status" value="1"/>
</dbReference>
<keyword evidence="7" id="KW-1133">Transmembrane helix</keyword>
<dbReference type="CDD" id="cd06576">
    <property type="entry name" value="PASTA_Pbp2x-like_1"/>
    <property type="match status" value="1"/>
</dbReference>
<evidence type="ECO:0000256" key="3">
    <source>
        <dbReference type="ARBA" id="ARBA00007171"/>
    </source>
</evidence>
<dbReference type="SUPFAM" id="SSF56519">
    <property type="entry name" value="Penicillin binding protein dimerisation domain"/>
    <property type="match status" value="1"/>
</dbReference>
<dbReference type="InterPro" id="IPR005311">
    <property type="entry name" value="PBP_dimer"/>
</dbReference>
<keyword evidence="10" id="KW-1185">Reference proteome</keyword>
<dbReference type="InterPro" id="IPR001460">
    <property type="entry name" value="PCN-bd_Tpept"/>
</dbReference>
<dbReference type="Proteomes" id="UP001596410">
    <property type="component" value="Unassembled WGS sequence"/>
</dbReference>
<comment type="subcellular location">
    <subcellularLocation>
        <location evidence="1">Membrane</location>
    </subcellularLocation>
</comment>
<dbReference type="Gene3D" id="3.90.1310.10">
    <property type="entry name" value="Penicillin-binding protein 2a (Domain 2)"/>
    <property type="match status" value="1"/>
</dbReference>
<dbReference type="CDD" id="cd06575">
    <property type="entry name" value="PASTA_Pbp2x-like_2"/>
    <property type="match status" value="1"/>
</dbReference>
<evidence type="ECO:0000313" key="9">
    <source>
        <dbReference type="EMBL" id="MFC7061302.1"/>
    </source>
</evidence>
<dbReference type="EMBL" id="JBHSZV010000013">
    <property type="protein sequence ID" value="MFC7061302.1"/>
    <property type="molecule type" value="Genomic_DNA"/>
</dbReference>
<dbReference type="Gene3D" id="3.40.710.10">
    <property type="entry name" value="DD-peptidase/beta-lactamase superfamily"/>
    <property type="match status" value="1"/>
</dbReference>
<dbReference type="InterPro" id="IPR012338">
    <property type="entry name" value="Beta-lactam/transpept-like"/>
</dbReference>
<evidence type="ECO:0000313" key="10">
    <source>
        <dbReference type="Proteomes" id="UP001596410"/>
    </source>
</evidence>
<dbReference type="InterPro" id="IPR036138">
    <property type="entry name" value="PBP_dimer_sf"/>
</dbReference>
<proteinExistence type="inferred from homology"/>
<evidence type="ECO:0000256" key="6">
    <source>
        <dbReference type="ARBA" id="ARBA00034000"/>
    </source>
</evidence>
<evidence type="ECO:0000256" key="4">
    <source>
        <dbReference type="ARBA" id="ARBA00012448"/>
    </source>
</evidence>
<dbReference type="SUPFAM" id="SSF54184">
    <property type="entry name" value="Penicillin-binding protein 2x (pbp-2x), c-terminal domain"/>
    <property type="match status" value="2"/>
</dbReference>
<evidence type="ECO:0000256" key="2">
    <source>
        <dbReference type="ARBA" id="ARBA00004752"/>
    </source>
</evidence>
<keyword evidence="5 7" id="KW-0472">Membrane</keyword>
<protein>
    <recommendedName>
        <fullName evidence="4">serine-type D-Ala-D-Ala carboxypeptidase</fullName>
        <ecNumber evidence="4">3.4.16.4</ecNumber>
    </recommendedName>
</protein>